<evidence type="ECO:0000313" key="1">
    <source>
        <dbReference type="EMBL" id="QDT11299.1"/>
    </source>
</evidence>
<dbReference type="AlphaFoldDB" id="A0A517NW00"/>
<protein>
    <submittedName>
        <fullName evidence="1">Uncharacterized protein</fullName>
    </submittedName>
</protein>
<evidence type="ECO:0000313" key="2">
    <source>
        <dbReference type="Proteomes" id="UP000319817"/>
    </source>
</evidence>
<proteinExistence type="predicted"/>
<dbReference type="Proteomes" id="UP000319817">
    <property type="component" value="Chromosome"/>
</dbReference>
<keyword evidence="2" id="KW-1185">Reference proteome</keyword>
<accession>A0A517NW00</accession>
<gene>
    <name evidence="1" type="ORF">K239x_32940</name>
</gene>
<dbReference type="EMBL" id="CP036526">
    <property type="protein sequence ID" value="QDT11299.1"/>
    <property type="molecule type" value="Genomic_DNA"/>
</dbReference>
<organism evidence="1 2">
    <name type="scientific">Stieleria marina</name>
    <dbReference type="NCBI Taxonomy" id="1930275"/>
    <lineage>
        <taxon>Bacteria</taxon>
        <taxon>Pseudomonadati</taxon>
        <taxon>Planctomycetota</taxon>
        <taxon>Planctomycetia</taxon>
        <taxon>Pirellulales</taxon>
        <taxon>Pirellulaceae</taxon>
        <taxon>Stieleria</taxon>
    </lineage>
</organism>
<sequence>MCDKTAADSDGAKLSATADRFRVFSHHLPSSFARSFCTMATACLKNGEMQGFKSSIFGMKTSILNPASKIQVTCISARF</sequence>
<reference evidence="1 2" key="1">
    <citation type="submission" date="2019-02" db="EMBL/GenBank/DDBJ databases">
        <title>Deep-cultivation of Planctomycetes and their phenomic and genomic characterization uncovers novel biology.</title>
        <authorList>
            <person name="Wiegand S."/>
            <person name="Jogler M."/>
            <person name="Boedeker C."/>
            <person name="Pinto D."/>
            <person name="Vollmers J."/>
            <person name="Rivas-Marin E."/>
            <person name="Kohn T."/>
            <person name="Peeters S.H."/>
            <person name="Heuer A."/>
            <person name="Rast P."/>
            <person name="Oberbeckmann S."/>
            <person name="Bunk B."/>
            <person name="Jeske O."/>
            <person name="Meyerdierks A."/>
            <person name="Storesund J.E."/>
            <person name="Kallscheuer N."/>
            <person name="Luecker S."/>
            <person name="Lage O.M."/>
            <person name="Pohl T."/>
            <person name="Merkel B.J."/>
            <person name="Hornburger P."/>
            <person name="Mueller R.-W."/>
            <person name="Bruemmer F."/>
            <person name="Labrenz M."/>
            <person name="Spormann A.M."/>
            <person name="Op den Camp H."/>
            <person name="Overmann J."/>
            <person name="Amann R."/>
            <person name="Jetten M.S.M."/>
            <person name="Mascher T."/>
            <person name="Medema M.H."/>
            <person name="Devos D.P."/>
            <person name="Kaster A.-K."/>
            <person name="Ovreas L."/>
            <person name="Rohde M."/>
            <person name="Galperin M.Y."/>
            <person name="Jogler C."/>
        </authorList>
    </citation>
    <scope>NUCLEOTIDE SEQUENCE [LARGE SCALE GENOMIC DNA]</scope>
    <source>
        <strain evidence="1 2">K23_9</strain>
    </source>
</reference>
<name>A0A517NW00_9BACT</name>